<reference evidence="3" key="1">
    <citation type="journal article" date="2019" name="Int. J. Syst. Evol. Microbiol.">
        <title>The Global Catalogue of Microorganisms (GCM) 10K type strain sequencing project: providing services to taxonomists for standard genome sequencing and annotation.</title>
        <authorList>
            <consortium name="The Broad Institute Genomics Platform"/>
            <consortium name="The Broad Institute Genome Sequencing Center for Infectious Disease"/>
            <person name="Wu L."/>
            <person name="Ma J."/>
        </authorList>
    </citation>
    <scope>NUCLEOTIDE SEQUENCE [LARGE SCALE GENOMIC DNA]</scope>
    <source>
        <strain evidence="3">CCM 8979</strain>
    </source>
</reference>
<dbReference type="Proteomes" id="UP001597189">
    <property type="component" value="Unassembled WGS sequence"/>
</dbReference>
<evidence type="ECO:0000256" key="1">
    <source>
        <dbReference type="SAM" id="Phobius"/>
    </source>
</evidence>
<sequence>MFMNLTIDWAHLLPQLFTLWLIGWGVRVLLIGCILGGLLWLFKRSR</sequence>
<accession>A0ABW4D253</accession>
<name>A0ABW4D253_9LACO</name>
<protein>
    <submittedName>
        <fullName evidence="2">Uncharacterized protein</fullName>
    </submittedName>
</protein>
<keyword evidence="1" id="KW-0812">Transmembrane</keyword>
<dbReference type="RefSeq" id="WP_203645802.1">
    <property type="nucleotide sequence ID" value="NZ_BOLN01000006.1"/>
</dbReference>
<organism evidence="2 3">
    <name type="scientific">Levilactobacillus lanxiensis</name>
    <dbReference type="NCBI Taxonomy" id="2799568"/>
    <lineage>
        <taxon>Bacteria</taxon>
        <taxon>Bacillati</taxon>
        <taxon>Bacillota</taxon>
        <taxon>Bacilli</taxon>
        <taxon>Lactobacillales</taxon>
        <taxon>Lactobacillaceae</taxon>
        <taxon>Levilactobacillus</taxon>
    </lineage>
</organism>
<evidence type="ECO:0000313" key="2">
    <source>
        <dbReference type="EMBL" id="MFD1455662.1"/>
    </source>
</evidence>
<keyword evidence="1" id="KW-1133">Transmembrane helix</keyword>
<feature type="transmembrane region" description="Helical" evidence="1">
    <location>
        <begin position="20"/>
        <end position="42"/>
    </location>
</feature>
<evidence type="ECO:0000313" key="3">
    <source>
        <dbReference type="Proteomes" id="UP001597189"/>
    </source>
</evidence>
<keyword evidence="3" id="KW-1185">Reference proteome</keyword>
<comment type="caution">
    <text evidence="2">The sequence shown here is derived from an EMBL/GenBank/DDBJ whole genome shotgun (WGS) entry which is preliminary data.</text>
</comment>
<dbReference type="EMBL" id="JBHTOD010000006">
    <property type="protein sequence ID" value="MFD1455662.1"/>
    <property type="molecule type" value="Genomic_DNA"/>
</dbReference>
<keyword evidence="1" id="KW-0472">Membrane</keyword>
<proteinExistence type="predicted"/>
<gene>
    <name evidence="2" type="ORF">ACFQ44_08250</name>
</gene>